<feature type="region of interest" description="Disordered" evidence="3">
    <location>
        <begin position="123"/>
        <end position="199"/>
    </location>
</feature>
<feature type="compositionally biased region" description="Low complexity" evidence="3">
    <location>
        <begin position="348"/>
        <end position="371"/>
    </location>
</feature>
<reference evidence="4" key="1">
    <citation type="journal article" date="2020" name="bioRxiv">
        <title>Comparative genomics of Chlamydomonas.</title>
        <authorList>
            <person name="Craig R.J."/>
            <person name="Hasan A.R."/>
            <person name="Ness R.W."/>
            <person name="Keightley P.D."/>
        </authorList>
    </citation>
    <scope>NUCLEOTIDE SEQUENCE</scope>
    <source>
        <strain evidence="4">CCAP 11/70</strain>
    </source>
</reference>
<feature type="compositionally biased region" description="Gly residues" evidence="3">
    <location>
        <begin position="123"/>
        <end position="145"/>
    </location>
</feature>
<dbReference type="PANTHER" id="PTHR13890:SF31">
    <property type="entry name" value="MAGNESIUM TRANSPORTER MRS2-2-RELATED"/>
    <property type="match status" value="1"/>
</dbReference>
<dbReference type="EMBL" id="JAEHOE010000001">
    <property type="protein sequence ID" value="KAG2501814.1"/>
    <property type="molecule type" value="Genomic_DNA"/>
</dbReference>
<evidence type="ECO:0000313" key="5">
    <source>
        <dbReference type="Proteomes" id="UP000612055"/>
    </source>
</evidence>
<comment type="similarity">
    <text evidence="1 2">Belongs to the CorA metal ion transporter (MIT) (TC 1.A.35.5) family.</text>
</comment>
<keyword evidence="5" id="KW-1185">Reference proteome</keyword>
<keyword evidence="2" id="KW-0460">Magnesium</keyword>
<evidence type="ECO:0000256" key="1">
    <source>
        <dbReference type="ARBA" id="ARBA00007535"/>
    </source>
</evidence>
<organism evidence="4 5">
    <name type="scientific">Edaphochlamys debaryana</name>
    <dbReference type="NCBI Taxonomy" id="47281"/>
    <lineage>
        <taxon>Eukaryota</taxon>
        <taxon>Viridiplantae</taxon>
        <taxon>Chlorophyta</taxon>
        <taxon>core chlorophytes</taxon>
        <taxon>Chlorophyceae</taxon>
        <taxon>CS clade</taxon>
        <taxon>Chlamydomonadales</taxon>
        <taxon>Chlamydomonadales incertae sedis</taxon>
        <taxon>Edaphochlamys</taxon>
    </lineage>
</organism>
<evidence type="ECO:0000313" key="4">
    <source>
        <dbReference type="EMBL" id="KAG2501814.1"/>
    </source>
</evidence>
<evidence type="ECO:0000256" key="2">
    <source>
        <dbReference type="RuleBase" id="RU366041"/>
    </source>
</evidence>
<name>A0A835YQ55_9CHLO</name>
<gene>
    <name evidence="4" type="ORF">HYH03_000313</name>
</gene>
<dbReference type="GO" id="GO:0015095">
    <property type="term" value="F:magnesium ion transmembrane transporter activity"/>
    <property type="evidence" value="ECO:0007669"/>
    <property type="project" value="TreeGrafter"/>
</dbReference>
<protein>
    <recommendedName>
        <fullName evidence="2">Magnesium transporter</fullName>
    </recommendedName>
</protein>
<comment type="subcellular location">
    <subcellularLocation>
        <location evidence="2">Membrane</location>
        <topology evidence="2">Multi-pass membrane protein</topology>
    </subcellularLocation>
</comment>
<keyword evidence="2" id="KW-0812">Transmembrane</keyword>
<sequence length="609" mass="62553">MRWLVLKASGERQLFTLDKRQLIQTCQLEIPIRDLRLMDSALGTESLAQLLVRDNALVFSMEHVRLIIMHDRVVLPLDDGGAAPPPPAGGAGADAKERFNNHLEGVVMDWALQHGATIASIHGGGLGSTGGNPGTGGGGGGGPTVGSGERVSGSLAAHMESNVLGRTGSGMRGAMDRSSGAPPSTGGASTGPGASVGSGFGAGGGGGGVGAAAEHRACNMETGSQNAYDPEQQPFEMVVLETALSEICSHLSREADALQVHVQPVLEQLMKTADTSNLEAARRVKTQHARLVTRVSATREALQRLMEDDDDMVRMCLTQQVHVRLAAVAAAAAAAAHQHLTHSHSHSHGLATAGAPTPAGGASATGPGLLTNAGGAAHTPLDIVGRSPSDNLGHSPHSPPHADPHHLAMLVGSSLGASYMRPASLAARAVRHQAKKSGALGEALAEAAAAAAVAAASGQTPGPASATASASVAAAAAAAAGGAGPGSEVLDHDFLDVENLLESYAIIVDTTYQTLMSIGEYIDDTEDLINIQLDYSRNKLIRFDILLTSGTFALSFCNIVTGMLGENMVLPEIITQDLSSFFLVNGGALLFCACAFITLVTIFRWQKVI</sequence>
<accession>A0A835YQ55</accession>
<dbReference type="Pfam" id="PF22099">
    <property type="entry name" value="MRS2-like"/>
    <property type="match status" value="1"/>
</dbReference>
<comment type="caution">
    <text evidence="2">Lacks conserved residue(s) required for the propagation of feature annotation.</text>
</comment>
<feature type="transmembrane region" description="Helical" evidence="2">
    <location>
        <begin position="581"/>
        <end position="603"/>
    </location>
</feature>
<dbReference type="Gene3D" id="1.20.58.340">
    <property type="entry name" value="Magnesium transport protein CorA, transmembrane region"/>
    <property type="match status" value="1"/>
</dbReference>
<dbReference type="AlphaFoldDB" id="A0A835YQ55"/>
<feature type="compositionally biased region" description="Gly residues" evidence="3">
    <location>
        <begin position="188"/>
        <end position="199"/>
    </location>
</feature>
<keyword evidence="2" id="KW-0813">Transport</keyword>
<comment type="caution">
    <text evidence="4">The sequence shown here is derived from an EMBL/GenBank/DDBJ whole genome shotgun (WGS) entry which is preliminary data.</text>
</comment>
<dbReference type="CDD" id="cd12823">
    <property type="entry name" value="Mrs2_Mfm1p-like"/>
    <property type="match status" value="1"/>
</dbReference>
<keyword evidence="2" id="KW-0472">Membrane</keyword>
<dbReference type="GO" id="GO:0016020">
    <property type="term" value="C:membrane"/>
    <property type="evidence" value="ECO:0007669"/>
    <property type="project" value="UniProtKB-SubCell"/>
</dbReference>
<dbReference type="Proteomes" id="UP000612055">
    <property type="component" value="Unassembled WGS sequence"/>
</dbReference>
<proteinExistence type="inferred from homology"/>
<dbReference type="Gene3D" id="2.40.128.330">
    <property type="match status" value="1"/>
</dbReference>
<dbReference type="InterPro" id="IPR039204">
    <property type="entry name" value="MRS2-like"/>
</dbReference>
<feature type="region of interest" description="Disordered" evidence="3">
    <location>
        <begin position="339"/>
        <end position="406"/>
    </location>
</feature>
<keyword evidence="2" id="KW-0406">Ion transport</keyword>
<dbReference type="PANTHER" id="PTHR13890">
    <property type="entry name" value="RNA SPLICING PROTEIN MRS2, MITOCHONDRIAL"/>
    <property type="match status" value="1"/>
</dbReference>
<comment type="function">
    <text evidence="2">Magnesium transporter that may mediate the influx of magnesium.</text>
</comment>
<evidence type="ECO:0000256" key="3">
    <source>
        <dbReference type="SAM" id="MobiDB-lite"/>
    </source>
</evidence>
<keyword evidence="2" id="KW-1133">Transmembrane helix</keyword>
<feature type="compositionally biased region" description="Low complexity" evidence="3">
    <location>
        <begin position="178"/>
        <end position="187"/>
    </location>
</feature>
<dbReference type="OrthoDB" id="10251508at2759"/>